<accession>A0ABP0GA32</accession>
<evidence type="ECO:0000313" key="10">
    <source>
        <dbReference type="Proteomes" id="UP001642483"/>
    </source>
</evidence>
<dbReference type="InterPro" id="IPR035976">
    <property type="entry name" value="Sushi/SCR/CCP_sf"/>
</dbReference>
<proteinExistence type="predicted"/>
<dbReference type="Pfam" id="PF00069">
    <property type="entry name" value="Pkinase"/>
    <property type="match status" value="1"/>
</dbReference>
<evidence type="ECO:0000256" key="6">
    <source>
        <dbReference type="SAM" id="MobiDB-lite"/>
    </source>
</evidence>
<reference evidence="9 10" key="1">
    <citation type="submission" date="2024-02" db="EMBL/GenBank/DDBJ databases">
        <authorList>
            <person name="Daric V."/>
            <person name="Darras S."/>
        </authorList>
    </citation>
    <scope>NUCLEOTIDE SEQUENCE [LARGE SCALE GENOMIC DNA]</scope>
</reference>
<dbReference type="CDD" id="cd00033">
    <property type="entry name" value="CCP"/>
    <property type="match status" value="1"/>
</dbReference>
<dbReference type="EMBL" id="CAWYQH010000108">
    <property type="protein sequence ID" value="CAK8688661.1"/>
    <property type="molecule type" value="Genomic_DNA"/>
</dbReference>
<keyword evidence="1 5" id="KW-0547">Nucleotide-binding</keyword>
<dbReference type="SMART" id="SM00032">
    <property type="entry name" value="CCP"/>
    <property type="match status" value="1"/>
</dbReference>
<feature type="binding site" evidence="5">
    <location>
        <position position="44"/>
    </location>
    <ligand>
        <name>ATP</name>
        <dbReference type="ChEBI" id="CHEBI:30616"/>
    </ligand>
</feature>
<dbReference type="SUPFAM" id="SSF56112">
    <property type="entry name" value="Protein kinase-like (PK-like)"/>
    <property type="match status" value="1"/>
</dbReference>
<comment type="caution">
    <text evidence="9">The sequence shown here is derived from an EMBL/GenBank/DDBJ whole genome shotgun (WGS) entry which is preliminary data.</text>
</comment>
<dbReference type="InterPro" id="IPR000719">
    <property type="entry name" value="Prot_kinase_dom"/>
</dbReference>
<dbReference type="InterPro" id="IPR000436">
    <property type="entry name" value="Sushi_SCR_CCP_dom"/>
</dbReference>
<dbReference type="PANTHER" id="PTHR44329:SF291">
    <property type="entry name" value="PROTEIN KINASE DOMAIN-CONTAINING PROTEIN"/>
    <property type="match status" value="1"/>
</dbReference>
<evidence type="ECO:0000256" key="5">
    <source>
        <dbReference type="PROSITE-ProRule" id="PRU10141"/>
    </source>
</evidence>
<evidence type="ECO:0000313" key="9">
    <source>
        <dbReference type="EMBL" id="CAK8688661.1"/>
    </source>
</evidence>
<evidence type="ECO:0000256" key="4">
    <source>
        <dbReference type="PROSITE-ProRule" id="PRU00302"/>
    </source>
</evidence>
<dbReference type="PROSITE" id="PS00107">
    <property type="entry name" value="PROTEIN_KINASE_ATP"/>
    <property type="match status" value="1"/>
</dbReference>
<keyword evidence="2 5" id="KW-0067">ATP-binding</keyword>
<dbReference type="PROSITE" id="PS50011">
    <property type="entry name" value="PROTEIN_KINASE_DOM"/>
    <property type="match status" value="1"/>
</dbReference>
<evidence type="ECO:0000256" key="1">
    <source>
        <dbReference type="ARBA" id="ARBA00022741"/>
    </source>
</evidence>
<protein>
    <recommendedName>
        <fullName evidence="11">Protein kinase domain-containing protein</fullName>
    </recommendedName>
</protein>
<keyword evidence="10" id="KW-1185">Reference proteome</keyword>
<evidence type="ECO:0008006" key="11">
    <source>
        <dbReference type="Google" id="ProtNLM"/>
    </source>
</evidence>
<dbReference type="PROSITE" id="PS00108">
    <property type="entry name" value="PROTEIN_KINASE_ST"/>
    <property type="match status" value="1"/>
</dbReference>
<feature type="domain" description="Sushi" evidence="8">
    <location>
        <begin position="488"/>
        <end position="548"/>
    </location>
</feature>
<evidence type="ECO:0000256" key="2">
    <source>
        <dbReference type="ARBA" id="ARBA00022840"/>
    </source>
</evidence>
<feature type="domain" description="Protein kinase" evidence="7">
    <location>
        <begin position="16"/>
        <end position="313"/>
    </location>
</feature>
<feature type="region of interest" description="Disordered" evidence="6">
    <location>
        <begin position="372"/>
        <end position="417"/>
    </location>
</feature>
<dbReference type="PANTHER" id="PTHR44329">
    <property type="entry name" value="SERINE/THREONINE-PROTEIN KINASE TNNI3K-RELATED"/>
    <property type="match status" value="1"/>
</dbReference>
<dbReference type="PROSITE" id="PS50923">
    <property type="entry name" value="SUSHI"/>
    <property type="match status" value="1"/>
</dbReference>
<name>A0ABP0GA32_CLALP</name>
<feature type="disulfide bond" evidence="4">
    <location>
        <begin position="490"/>
        <end position="533"/>
    </location>
</feature>
<dbReference type="SUPFAM" id="SSF57535">
    <property type="entry name" value="Complement control module/SCR domain"/>
    <property type="match status" value="1"/>
</dbReference>
<feature type="disulfide bond" evidence="4">
    <location>
        <begin position="519"/>
        <end position="546"/>
    </location>
</feature>
<evidence type="ECO:0000259" key="7">
    <source>
        <dbReference type="PROSITE" id="PS50011"/>
    </source>
</evidence>
<dbReference type="Gene3D" id="2.10.70.10">
    <property type="entry name" value="Complement Module, domain 1"/>
    <property type="match status" value="1"/>
</dbReference>
<gene>
    <name evidence="9" type="ORF">CVLEPA_LOCUS20654</name>
</gene>
<dbReference type="InterPro" id="IPR051681">
    <property type="entry name" value="Ser/Thr_Kinases-Pseudokinases"/>
</dbReference>
<sequence length="657" mass="73065">MADLPCHDASTLLTSSNDEDILGHGSYGMVRRCQSEELGEVAVKCFSVEGNEKTCRKVNENVKRELAVLRRLGHDNIVKLLAKTEWNNCIGIIMEYVSGGSLENLLQDEFEVVEIVPWLLRLRLYYEVALALRYLHHHDNKRAYIHGDLKPQNILLTPELEVKVADFGSVNIATASRQTNRSINISSTSQYTPNYTAPEVLNSPLEKKNSSSDVYSFGIIGYEMITRKVAYAKAPIAIVEARIRSDGLKPDEKIINEVETSLQDCPDDLNVFNILKSEMMKCWDFTPGLRPNSNEVCNKLGKELETIEPPPAFYDEIEDVKAQMQSMMTKYSASSKVGLNRFYPPFANAAPLPLGLEVVSQSKQEWEEFQYHKEKTPETEQLPDSNERQPKHKVGLTPDSKHFSSDEQPGTSRAKQLDVLSASKYSLSDKQPGTSRANIWETSVKGVMFLASVLSAAYLGNISPATTTSEPQDPTFGEKALEHVEQPKLCPDLVLSNSKGLTASCTDGRNVGSKCDFSCPEGQTLKGSSNIDCLASAEWSSSLPTCECPPCTTGPNCNENLSWKHLKTQINGRPKTKFFAVYAGNSINCIGGAGMHKWSLVFDCTCIDLSTNHQRKCKKYHSQFGACEHTLAFLVRDMVAKGVYPRPCDEPEMPTRC</sequence>
<dbReference type="Proteomes" id="UP001642483">
    <property type="component" value="Unassembled WGS sequence"/>
</dbReference>
<evidence type="ECO:0000259" key="8">
    <source>
        <dbReference type="PROSITE" id="PS50923"/>
    </source>
</evidence>
<keyword evidence="3 4" id="KW-1015">Disulfide bond</keyword>
<evidence type="ECO:0000256" key="3">
    <source>
        <dbReference type="ARBA" id="ARBA00023157"/>
    </source>
</evidence>
<dbReference type="Pfam" id="PF00084">
    <property type="entry name" value="Sushi"/>
    <property type="match status" value="1"/>
</dbReference>
<dbReference type="Gene3D" id="1.10.510.10">
    <property type="entry name" value="Transferase(Phosphotransferase) domain 1"/>
    <property type="match status" value="1"/>
</dbReference>
<dbReference type="InterPro" id="IPR017441">
    <property type="entry name" value="Protein_kinase_ATP_BS"/>
</dbReference>
<keyword evidence="4" id="KW-0768">Sushi</keyword>
<dbReference type="InterPro" id="IPR011009">
    <property type="entry name" value="Kinase-like_dom_sf"/>
</dbReference>
<organism evidence="9 10">
    <name type="scientific">Clavelina lepadiformis</name>
    <name type="common">Light-bulb sea squirt</name>
    <name type="synonym">Ascidia lepadiformis</name>
    <dbReference type="NCBI Taxonomy" id="159417"/>
    <lineage>
        <taxon>Eukaryota</taxon>
        <taxon>Metazoa</taxon>
        <taxon>Chordata</taxon>
        <taxon>Tunicata</taxon>
        <taxon>Ascidiacea</taxon>
        <taxon>Aplousobranchia</taxon>
        <taxon>Clavelinidae</taxon>
        <taxon>Clavelina</taxon>
    </lineage>
</organism>
<dbReference type="InterPro" id="IPR008271">
    <property type="entry name" value="Ser/Thr_kinase_AS"/>
</dbReference>
<dbReference type="SMART" id="SM00220">
    <property type="entry name" value="S_TKc"/>
    <property type="match status" value="1"/>
</dbReference>